<proteinExistence type="predicted"/>
<keyword evidence="5" id="KW-1185">Reference proteome</keyword>
<evidence type="ECO:0000256" key="1">
    <source>
        <dbReference type="ARBA" id="ARBA00001968"/>
    </source>
</evidence>
<accession>A0A4V3Z520</accession>
<comment type="cofactor">
    <cofactor evidence="1">
        <name>a divalent metal cation</name>
        <dbReference type="ChEBI" id="CHEBI:60240"/>
    </cofactor>
</comment>
<dbReference type="AlphaFoldDB" id="A0A4V3Z520"/>
<dbReference type="RefSeq" id="WP_136455833.1">
    <property type="nucleotide sequence ID" value="NZ_SSWH01000031.1"/>
</dbReference>
<dbReference type="GO" id="GO:0046872">
    <property type="term" value="F:metal ion binding"/>
    <property type="evidence" value="ECO:0007669"/>
    <property type="project" value="UniProtKB-KW"/>
</dbReference>
<reference evidence="4 5" key="1">
    <citation type="submission" date="2019-04" db="EMBL/GenBank/DDBJ databases">
        <authorList>
            <person name="Liu Q."/>
            <person name="Xin Y.-H."/>
        </authorList>
    </citation>
    <scope>NUCLEOTIDE SEQUENCE [LARGE SCALE GENOMIC DNA]</scope>
    <source>
        <strain evidence="4 5">AM23</strain>
    </source>
</reference>
<evidence type="ECO:0000256" key="2">
    <source>
        <dbReference type="ARBA" id="ARBA00022723"/>
    </source>
</evidence>
<evidence type="ECO:0000313" key="5">
    <source>
        <dbReference type="Proteomes" id="UP000305233"/>
    </source>
</evidence>
<feature type="domain" description="DDE Tnp4" evidence="3">
    <location>
        <begin position="1"/>
        <end position="102"/>
    </location>
</feature>
<dbReference type="Proteomes" id="UP000305233">
    <property type="component" value="Unassembled WGS sequence"/>
</dbReference>
<organism evidence="4 5">
    <name type="scientific">Arthrobacter echini</name>
    <dbReference type="NCBI Taxonomy" id="1529066"/>
    <lineage>
        <taxon>Bacteria</taxon>
        <taxon>Bacillati</taxon>
        <taxon>Actinomycetota</taxon>
        <taxon>Actinomycetes</taxon>
        <taxon>Micrococcales</taxon>
        <taxon>Micrococcaceae</taxon>
        <taxon>Arthrobacter</taxon>
    </lineage>
</organism>
<evidence type="ECO:0000313" key="4">
    <source>
        <dbReference type="EMBL" id="THJ64459.1"/>
    </source>
</evidence>
<sequence length="109" mass="11489">GATHDITAAGKHCLGALYPAAAAGLPTLADKGYQGAGIGVHTPIKGHNLDRDNRAYNALLTRLRAIGERANALLTQRWTTLHRITLSPSRIGDITAAALVLTTQERGAR</sequence>
<evidence type="ECO:0000259" key="3">
    <source>
        <dbReference type="Pfam" id="PF13359"/>
    </source>
</evidence>
<dbReference type="Pfam" id="PF13359">
    <property type="entry name" value="DDE_Tnp_4"/>
    <property type="match status" value="1"/>
</dbReference>
<gene>
    <name evidence="4" type="ORF">E8P82_14880</name>
</gene>
<name>A0A4V3Z520_9MICC</name>
<dbReference type="InterPro" id="IPR027806">
    <property type="entry name" value="HARBI1_dom"/>
</dbReference>
<dbReference type="EMBL" id="SSWH01000031">
    <property type="protein sequence ID" value="THJ64459.1"/>
    <property type="molecule type" value="Genomic_DNA"/>
</dbReference>
<protein>
    <submittedName>
        <fullName evidence="4">Transposase family protein</fullName>
    </submittedName>
</protein>
<keyword evidence="2" id="KW-0479">Metal-binding</keyword>
<feature type="non-terminal residue" evidence="4">
    <location>
        <position position="1"/>
    </location>
</feature>
<dbReference type="OrthoDB" id="4540472at2"/>
<comment type="caution">
    <text evidence="4">The sequence shown here is derived from an EMBL/GenBank/DDBJ whole genome shotgun (WGS) entry which is preliminary data.</text>
</comment>